<dbReference type="Proteomes" id="UP000546162">
    <property type="component" value="Unassembled WGS sequence"/>
</dbReference>
<evidence type="ECO:0000313" key="2">
    <source>
        <dbReference type="EMBL" id="MBB4739758.1"/>
    </source>
</evidence>
<proteinExistence type="predicted"/>
<evidence type="ECO:0000256" key="1">
    <source>
        <dbReference type="SAM" id="MobiDB-lite"/>
    </source>
</evidence>
<comment type="caution">
    <text evidence="2">The sequence shown here is derived from an EMBL/GenBank/DDBJ whole genome shotgun (WGS) entry which is preliminary data.</text>
</comment>
<name>A0A7W7M7F1_9ACTN</name>
<dbReference type="AlphaFoldDB" id="A0A7W7M7F1"/>
<feature type="region of interest" description="Disordered" evidence="1">
    <location>
        <begin position="107"/>
        <end position="127"/>
    </location>
</feature>
<sequence length="393" mass="44035">MSGEVPCFEVGIDAHEGHADTVTLYEGPAAQLESLLQVDATARSGVRTPQRDDTTDLAIAALRLRMMLDQQTFAPSSGRVSQRNIIRLIAALNRLIRATPKIIESVGDHTAGARKTRSSSLENPDPETDRILAEFHHELRILSEEVGPLLTTAAERVAQFEYRMIRRATPTPSKKIYDGLTLLRNICLICCPGRYPSIFHIRLFSPAEGPRVVVIGELVDNLLTSTTSKPMNSISHIQKALSEYLDGNEEWLLYLPQDYSLYRRNYSIDDTPHLPDNEAGGNIYRILRQPAGGVEFHRITWATFEEIIDGPARQWHASTYTMPRLLAEGADLLDAVRSKSVMPGHLKRTWVTLRCGRWLCREQHTIVADQLPEAACPRCGSSTFRAITTERAR</sequence>
<dbReference type="RefSeq" id="WP_185040261.1">
    <property type="nucleotide sequence ID" value="NZ_BAABFG010000005.1"/>
</dbReference>
<accession>A0A7W7M7F1</accession>
<protein>
    <submittedName>
        <fullName evidence="2">Uncharacterized protein</fullName>
    </submittedName>
</protein>
<keyword evidence="3" id="KW-1185">Reference proteome</keyword>
<organism evidence="2 3">
    <name type="scientific">Actinoplanes octamycinicus</name>
    <dbReference type="NCBI Taxonomy" id="135948"/>
    <lineage>
        <taxon>Bacteria</taxon>
        <taxon>Bacillati</taxon>
        <taxon>Actinomycetota</taxon>
        <taxon>Actinomycetes</taxon>
        <taxon>Micromonosporales</taxon>
        <taxon>Micromonosporaceae</taxon>
        <taxon>Actinoplanes</taxon>
    </lineage>
</organism>
<reference evidence="2 3" key="1">
    <citation type="submission" date="2020-08" db="EMBL/GenBank/DDBJ databases">
        <title>Sequencing the genomes of 1000 actinobacteria strains.</title>
        <authorList>
            <person name="Klenk H.-P."/>
        </authorList>
    </citation>
    <scope>NUCLEOTIDE SEQUENCE [LARGE SCALE GENOMIC DNA]</scope>
    <source>
        <strain evidence="2 3">DSM 45809</strain>
    </source>
</reference>
<dbReference type="EMBL" id="JACHNB010000001">
    <property type="protein sequence ID" value="MBB4739758.1"/>
    <property type="molecule type" value="Genomic_DNA"/>
</dbReference>
<gene>
    <name evidence="2" type="ORF">BJY16_003217</name>
</gene>
<evidence type="ECO:0000313" key="3">
    <source>
        <dbReference type="Proteomes" id="UP000546162"/>
    </source>
</evidence>